<protein>
    <submittedName>
        <fullName evidence="5">2-polyprenyl-6-methoxyphenol hydroxylase</fullName>
    </submittedName>
</protein>
<feature type="domain" description="FAD-binding" evidence="4">
    <location>
        <begin position="131"/>
        <end position="317"/>
    </location>
</feature>
<keyword evidence="6" id="KW-1185">Reference proteome</keyword>
<keyword evidence="1" id="KW-0560">Oxidoreductase</keyword>
<evidence type="ECO:0000256" key="2">
    <source>
        <dbReference type="ARBA" id="ARBA00023033"/>
    </source>
</evidence>
<dbReference type="Proteomes" id="UP000239297">
    <property type="component" value="Unassembled WGS sequence"/>
</dbReference>
<gene>
    <name evidence="5" type="ORF">C4K88_06505</name>
</gene>
<feature type="region of interest" description="Disordered" evidence="3">
    <location>
        <begin position="323"/>
        <end position="387"/>
    </location>
</feature>
<dbReference type="EMBL" id="PRKW01000003">
    <property type="protein sequence ID" value="PPB49350.1"/>
    <property type="molecule type" value="Genomic_DNA"/>
</dbReference>
<evidence type="ECO:0000256" key="3">
    <source>
        <dbReference type="SAM" id="MobiDB-lite"/>
    </source>
</evidence>
<dbReference type="Gene3D" id="3.50.50.60">
    <property type="entry name" value="FAD/NAD(P)-binding domain"/>
    <property type="match status" value="1"/>
</dbReference>
<dbReference type="Pfam" id="PF01494">
    <property type="entry name" value="FAD_binding_3"/>
    <property type="match status" value="2"/>
</dbReference>
<accession>A0A2S5IXX9</accession>
<evidence type="ECO:0000256" key="1">
    <source>
        <dbReference type="ARBA" id="ARBA00023002"/>
    </source>
</evidence>
<dbReference type="PANTHER" id="PTHR13789:SF309">
    <property type="entry name" value="PUTATIVE (AFU_ORTHOLOGUE AFUA_6G14510)-RELATED"/>
    <property type="match status" value="1"/>
</dbReference>
<dbReference type="GO" id="GO:0004497">
    <property type="term" value="F:monooxygenase activity"/>
    <property type="evidence" value="ECO:0007669"/>
    <property type="project" value="UniProtKB-KW"/>
</dbReference>
<evidence type="ECO:0000313" key="5">
    <source>
        <dbReference type="EMBL" id="PPB49350.1"/>
    </source>
</evidence>
<dbReference type="PRINTS" id="PR00420">
    <property type="entry name" value="RNGMNOXGNASE"/>
</dbReference>
<dbReference type="RefSeq" id="WP_104120841.1">
    <property type="nucleotide sequence ID" value="NZ_PRKW01000003.1"/>
</dbReference>
<dbReference type="PANTHER" id="PTHR13789">
    <property type="entry name" value="MONOOXYGENASE"/>
    <property type="match status" value="1"/>
</dbReference>
<reference evidence="5 6" key="1">
    <citation type="journal article" date="2014" name="Int. J. Syst. Evol. Microbiol.">
        <title>Arthrobacter pityocampae sp. nov., isolated from Thaumetopoea pityocampa (Lep., Thaumetopoeidae).</title>
        <authorList>
            <person name="Ince I.A."/>
            <person name="Demirbag Z."/>
            <person name="Kati H."/>
        </authorList>
    </citation>
    <scope>NUCLEOTIDE SEQUENCE [LARGE SCALE GENOMIC DNA]</scope>
    <source>
        <strain evidence="5 6">Tp2</strain>
    </source>
</reference>
<dbReference type="SUPFAM" id="SSF51905">
    <property type="entry name" value="FAD/NAD(P)-binding domain"/>
    <property type="match status" value="1"/>
</dbReference>
<keyword evidence="2" id="KW-0503">Monooxygenase</keyword>
<organism evidence="5 6">
    <name type="scientific">Arthrobacter pityocampae</name>
    <dbReference type="NCBI Taxonomy" id="547334"/>
    <lineage>
        <taxon>Bacteria</taxon>
        <taxon>Bacillati</taxon>
        <taxon>Actinomycetota</taxon>
        <taxon>Actinomycetes</taxon>
        <taxon>Micrococcales</taxon>
        <taxon>Micrococcaceae</taxon>
        <taxon>Arthrobacter</taxon>
    </lineage>
</organism>
<dbReference type="OrthoDB" id="3356051at2"/>
<evidence type="ECO:0000259" key="4">
    <source>
        <dbReference type="Pfam" id="PF01494"/>
    </source>
</evidence>
<dbReference type="InterPro" id="IPR050493">
    <property type="entry name" value="FAD-dep_Monooxygenase_BioMet"/>
</dbReference>
<dbReference type="GO" id="GO:0071949">
    <property type="term" value="F:FAD binding"/>
    <property type="evidence" value="ECO:0007669"/>
    <property type="project" value="InterPro"/>
</dbReference>
<name>A0A2S5IXX9_9MICC</name>
<comment type="caution">
    <text evidence="5">The sequence shown here is derived from an EMBL/GenBank/DDBJ whole genome shotgun (WGS) entry which is preliminary data.</text>
</comment>
<feature type="domain" description="FAD-binding" evidence="4">
    <location>
        <begin position="2"/>
        <end position="79"/>
    </location>
</feature>
<dbReference type="InterPro" id="IPR002938">
    <property type="entry name" value="FAD-bd"/>
</dbReference>
<dbReference type="InterPro" id="IPR036188">
    <property type="entry name" value="FAD/NAD-bd_sf"/>
</dbReference>
<evidence type="ECO:0000313" key="6">
    <source>
        <dbReference type="Proteomes" id="UP000239297"/>
    </source>
</evidence>
<proteinExistence type="predicted"/>
<sequence length="387" mass="41030">MVKATVVGAGIAGLAVAVRLHRAGWAVQVLEQEAEVRTSGTAVVLHRATVRELRSLSLGPGIDALALPLTGLRLRTRTGLPLSPPSWPASGSVLIERADLIGLLRDSLPSTALVLGHPLAARDLSAACGEAAVVVGADGVHSALRQQLFGPAYRAASTGTTVWRGTAEVSTSGLTESWGRRRRFGISSRPGGGTNWYATATLPSAGLAPAPSDLEELRRLFGHWGGAVAATVARISEGSILRHEIHHLARRLPRYHQGNVALIGDAAHAMTPDLGRGANEAILDAMSLVQHLEAHDDVGSALAAYDRSRRRVTQRIASGSLAVHTLIHGSPPHRQDRRPRAMTWDDEKDPPVPTYLEGSSLKRVHEGRVGEEHDDDAGSPEVDGRTS</sequence>
<dbReference type="AlphaFoldDB" id="A0A2S5IXX9"/>